<evidence type="ECO:0000256" key="2">
    <source>
        <dbReference type="ARBA" id="ARBA00006739"/>
    </source>
</evidence>
<dbReference type="RefSeq" id="WP_081920423.1">
    <property type="nucleotide sequence ID" value="NZ_BMNZ01000004.1"/>
</dbReference>
<reference evidence="7" key="1">
    <citation type="journal article" date="2019" name="Int. J. Syst. Evol. Microbiol.">
        <title>The Global Catalogue of Microorganisms (GCM) 10K type strain sequencing project: providing services to taxonomists for standard genome sequencing and annotation.</title>
        <authorList>
            <consortium name="The Broad Institute Genomics Platform"/>
            <consortium name="The Broad Institute Genome Sequencing Center for Infectious Disease"/>
            <person name="Wu L."/>
            <person name="Ma J."/>
        </authorList>
    </citation>
    <scope>NUCLEOTIDE SEQUENCE [LARGE SCALE GENOMIC DNA]</scope>
    <source>
        <strain evidence="7">JCM 1365</strain>
    </source>
</reference>
<dbReference type="InterPro" id="IPR029044">
    <property type="entry name" value="Nucleotide-diphossugar_trans"/>
</dbReference>
<evidence type="ECO:0000313" key="7">
    <source>
        <dbReference type="Proteomes" id="UP000623461"/>
    </source>
</evidence>
<keyword evidence="3" id="KW-0328">Glycosyltransferase</keyword>
<sequence length="289" mass="32067">MGIDVDVCIVTYKNEATIGSLLESVAKYLPTASVIIQDNSPDDLTRRAVEQTAYSSRCTILDDVGNVGFGAACNRIADNSDAEWLVFINPDAEISKMDLNLERESAHSILGPIISEPGGEIQRSFGPQRTVGQEAKLRLLRTGDRIPEGRMAHRPAFVSGAAMAVRRLDFLGLNGFDHNNFFMYYEDIDLCRRAQNAGMSVTVTPSWRVTHLGGYSAKMAHLESLKRSHISATNYHRKWNGSNLAFQSICLFEAALKCLIATTRGHVGRTSRPTQWAFFAWLVRGNREV</sequence>
<keyword evidence="4 6" id="KW-0808">Transferase</keyword>
<dbReference type="Proteomes" id="UP000623461">
    <property type="component" value="Unassembled WGS sequence"/>
</dbReference>
<feature type="domain" description="Glycosyltransferase 2-like" evidence="5">
    <location>
        <begin position="7"/>
        <end position="99"/>
    </location>
</feature>
<name>A0ABQ2I207_9MICO</name>
<dbReference type="InterPro" id="IPR001173">
    <property type="entry name" value="Glyco_trans_2-like"/>
</dbReference>
<comment type="similarity">
    <text evidence="2">Belongs to the glycosyltransferase 2 family.</text>
</comment>
<dbReference type="SUPFAM" id="SSF53448">
    <property type="entry name" value="Nucleotide-diphospho-sugar transferases"/>
    <property type="match status" value="1"/>
</dbReference>
<evidence type="ECO:0000313" key="6">
    <source>
        <dbReference type="EMBL" id="GGM98187.1"/>
    </source>
</evidence>
<keyword evidence="7" id="KW-1185">Reference proteome</keyword>
<dbReference type="PANTHER" id="PTHR43179">
    <property type="entry name" value="RHAMNOSYLTRANSFERASE WBBL"/>
    <property type="match status" value="1"/>
</dbReference>
<accession>A0ABQ2I207</accession>
<evidence type="ECO:0000256" key="3">
    <source>
        <dbReference type="ARBA" id="ARBA00022676"/>
    </source>
</evidence>
<dbReference type="EMBL" id="BMNZ01000004">
    <property type="protein sequence ID" value="GGM98187.1"/>
    <property type="molecule type" value="Genomic_DNA"/>
</dbReference>
<evidence type="ECO:0000259" key="5">
    <source>
        <dbReference type="Pfam" id="PF00535"/>
    </source>
</evidence>
<evidence type="ECO:0000256" key="4">
    <source>
        <dbReference type="ARBA" id="ARBA00022679"/>
    </source>
</evidence>
<proteinExistence type="inferred from homology"/>
<dbReference type="GO" id="GO:0016740">
    <property type="term" value="F:transferase activity"/>
    <property type="evidence" value="ECO:0007669"/>
    <property type="project" value="UniProtKB-KW"/>
</dbReference>
<evidence type="ECO:0000256" key="1">
    <source>
        <dbReference type="ARBA" id="ARBA00004776"/>
    </source>
</evidence>
<gene>
    <name evidence="6" type="primary">gtrB</name>
    <name evidence="6" type="ORF">GCM10009721_26470</name>
</gene>
<dbReference type="Gene3D" id="3.90.550.10">
    <property type="entry name" value="Spore Coat Polysaccharide Biosynthesis Protein SpsA, Chain A"/>
    <property type="match status" value="1"/>
</dbReference>
<dbReference type="PANTHER" id="PTHR43179:SF12">
    <property type="entry name" value="GALACTOFURANOSYLTRANSFERASE GLFT2"/>
    <property type="match status" value="1"/>
</dbReference>
<organism evidence="6 7">
    <name type="scientific">Terrabacter tumescens</name>
    <dbReference type="NCBI Taxonomy" id="60443"/>
    <lineage>
        <taxon>Bacteria</taxon>
        <taxon>Bacillati</taxon>
        <taxon>Actinomycetota</taxon>
        <taxon>Actinomycetes</taxon>
        <taxon>Micrococcales</taxon>
        <taxon>Intrasporangiaceae</taxon>
        <taxon>Terrabacter</taxon>
    </lineage>
</organism>
<comment type="caution">
    <text evidence="6">The sequence shown here is derived from an EMBL/GenBank/DDBJ whole genome shotgun (WGS) entry which is preliminary data.</text>
</comment>
<comment type="pathway">
    <text evidence="1">Cell wall biogenesis; cell wall polysaccharide biosynthesis.</text>
</comment>
<dbReference type="Pfam" id="PF00535">
    <property type="entry name" value="Glycos_transf_2"/>
    <property type="match status" value="1"/>
</dbReference>
<protein>
    <submittedName>
        <fullName evidence="6">Glycosyl transferase</fullName>
    </submittedName>
</protein>